<keyword evidence="4" id="KW-1185">Reference proteome</keyword>
<dbReference type="EMBL" id="LWSG01000042">
    <property type="protein sequence ID" value="OAS83333.1"/>
    <property type="molecule type" value="Genomic_DNA"/>
</dbReference>
<dbReference type="Proteomes" id="UP000078534">
    <property type="component" value="Unassembled WGS sequence"/>
</dbReference>
<reference evidence="4" key="1">
    <citation type="submission" date="2016-04" db="EMBL/GenBank/DDBJ databases">
        <authorList>
            <person name="Lyu Z."/>
            <person name="Lyu W."/>
        </authorList>
    </citation>
    <scope>NUCLEOTIDE SEQUENCE [LARGE SCALE GENOMIC DNA]</scope>
    <source>
        <strain evidence="4">C44</strain>
    </source>
</reference>
<accession>A0A179SSP8</accession>
<feature type="region of interest" description="Disordered" evidence="1">
    <location>
        <begin position="771"/>
        <end position="812"/>
    </location>
</feature>
<dbReference type="AlphaFoldDB" id="A0A179SSP8"/>
<dbReference type="STRING" id="152268.A6K24_09450"/>
<feature type="compositionally biased region" description="Basic and acidic residues" evidence="1">
    <location>
        <begin position="771"/>
        <end position="792"/>
    </location>
</feature>
<evidence type="ECO:0000313" key="4">
    <source>
        <dbReference type="Proteomes" id="UP000078534"/>
    </source>
</evidence>
<proteinExistence type="predicted"/>
<dbReference type="CDD" id="cd17470">
    <property type="entry name" value="T3SS_Flik_C"/>
    <property type="match status" value="1"/>
</dbReference>
<dbReference type="RefSeq" id="WP_066337749.1">
    <property type="nucleotide sequence ID" value="NZ_LWSG01000042.1"/>
</dbReference>
<comment type="caution">
    <text evidence="3">The sequence shown here is derived from an EMBL/GenBank/DDBJ whole genome shotgun (WGS) entry which is preliminary data.</text>
</comment>
<dbReference type="Gene3D" id="3.30.750.140">
    <property type="match status" value="1"/>
</dbReference>
<evidence type="ECO:0000256" key="1">
    <source>
        <dbReference type="SAM" id="MobiDB-lite"/>
    </source>
</evidence>
<feature type="domain" description="Flagellar hook-length control protein-like C-terminal" evidence="2">
    <location>
        <begin position="691"/>
        <end position="761"/>
    </location>
</feature>
<protein>
    <recommendedName>
        <fullName evidence="2">Flagellar hook-length control protein-like C-terminal domain-containing protein</fullName>
    </recommendedName>
</protein>
<name>A0A179SSP8_9BACI</name>
<dbReference type="OrthoDB" id="2990946at2"/>
<dbReference type="InterPro" id="IPR038610">
    <property type="entry name" value="FliK-like_C_sf"/>
</dbReference>
<sequence>MKIAPLLQMMNQNVSSFRTIHNLGGSRFSEFLVGDQGIKQLPNIGQNKASTEDVSLQQITDELKAIIGGGSLDHVSKNTSFHENDHPIDTKSSTVSLLENQIISNFNDAESVKELIEQVIPSPTAVGVLTLVKAIEELPKDEKVDFSPFLSKLNDVLDQEYSSYHNANSFSLLSMTQAIDQMNENDKSLIEGEILLIKWTSDDDSTRLQTIDKLIEINNKLTEINIMPIQEPQMKKEIINDILTVPSDDEIKRNLRTIFEQVDLTTVKSIVNKTVENLFTAETPSNQLKQSVNYDDRFGEIRFFSEELIVKEDKQLERDKWNLSSESINQASNIESQHERVIDQIVPLDSIKTIEEVFQLVQSSLYLLSDQVGLDINDIEKEITSMINQYSLSKSIDHNSVNLVSLVNPNNAVNPENAVNPVNPEIPVIITQNEIKQTEHNTPLINQILTIATTADQVANKFTVDINTVLSEIDNLQKSNIGLTRPIIQASIHSNRTQDHDNVTNELIRPITPLIKGVQAFVNGIELSTQFSIDMNELYSKVEKSIQTLFSDNIQIGKKGTIFEEIPVIYDRLITKLSKQDWKFFREITDGMSSNIQELNSKINVQAERMNPSISRSDTTRLQTIDLTFSQLQPQEVAKTIEVREETFTIQLDKLTAKPIILSGENQKSEATTRQEFTNQLVNAFKTSKFSQLPNGANRLVIKLDPEHLGSLTVRLVQKNGEMVARIITSTESAKDLLDHSIHQLKQALPSIQIEIERFEVISEQVVKTYKDQNQEQEEKHEKDFENSRREEEPETEQSFIESLKEALNTTV</sequence>
<dbReference type="Pfam" id="PF02120">
    <property type="entry name" value="Flg_hook"/>
    <property type="match status" value="1"/>
</dbReference>
<evidence type="ECO:0000259" key="2">
    <source>
        <dbReference type="Pfam" id="PF02120"/>
    </source>
</evidence>
<gene>
    <name evidence="3" type="ORF">A6K24_09450</name>
</gene>
<organism evidence="3 4">
    <name type="scientific">Metabacillus litoralis</name>
    <dbReference type="NCBI Taxonomy" id="152268"/>
    <lineage>
        <taxon>Bacteria</taxon>
        <taxon>Bacillati</taxon>
        <taxon>Bacillota</taxon>
        <taxon>Bacilli</taxon>
        <taxon>Bacillales</taxon>
        <taxon>Bacillaceae</taxon>
        <taxon>Metabacillus</taxon>
    </lineage>
</organism>
<dbReference type="InterPro" id="IPR021136">
    <property type="entry name" value="Flagellar_hook_control-like_C"/>
</dbReference>
<evidence type="ECO:0000313" key="3">
    <source>
        <dbReference type="EMBL" id="OAS83333.1"/>
    </source>
</evidence>